<protein>
    <recommendedName>
        <fullName evidence="3">DUF503 domain-containing protein</fullName>
    </recommendedName>
</protein>
<dbReference type="Gene3D" id="3.30.70.1120">
    <property type="entry name" value="TT1725-like"/>
    <property type="match status" value="1"/>
</dbReference>
<dbReference type="SUPFAM" id="SSF103007">
    <property type="entry name" value="Hypothetical protein TT1725"/>
    <property type="match status" value="1"/>
</dbReference>
<dbReference type="Pfam" id="PF04456">
    <property type="entry name" value="DUF503"/>
    <property type="match status" value="1"/>
</dbReference>
<dbReference type="EMBL" id="FOZL01000002">
    <property type="protein sequence ID" value="SFS20813.1"/>
    <property type="molecule type" value="Genomic_DNA"/>
</dbReference>
<dbReference type="Proteomes" id="UP000199024">
    <property type="component" value="Unassembled WGS sequence"/>
</dbReference>
<name>A0A1I6MYN8_9BACT</name>
<evidence type="ECO:0000313" key="2">
    <source>
        <dbReference type="Proteomes" id="UP000199024"/>
    </source>
</evidence>
<evidence type="ECO:0000313" key="1">
    <source>
        <dbReference type="EMBL" id="SFS20813.1"/>
    </source>
</evidence>
<dbReference type="PANTHER" id="PTHR36441">
    <property type="entry name" value="HYPOTHETICAL CYTOSOLIC PROTEIN"/>
    <property type="match status" value="1"/>
</dbReference>
<organism evidence="1 2">
    <name type="scientific">Granulicella pectinivorans</name>
    <dbReference type="NCBI Taxonomy" id="474950"/>
    <lineage>
        <taxon>Bacteria</taxon>
        <taxon>Pseudomonadati</taxon>
        <taxon>Acidobacteriota</taxon>
        <taxon>Terriglobia</taxon>
        <taxon>Terriglobales</taxon>
        <taxon>Acidobacteriaceae</taxon>
        <taxon>Granulicella</taxon>
    </lineage>
</organism>
<dbReference type="InterPro" id="IPR007546">
    <property type="entry name" value="DUF503"/>
</dbReference>
<dbReference type="AlphaFoldDB" id="A0A1I6MYN8"/>
<dbReference type="OrthoDB" id="9809023at2"/>
<keyword evidence="2" id="KW-1185">Reference proteome</keyword>
<dbReference type="InterPro" id="IPR036746">
    <property type="entry name" value="TT1725-like_sf"/>
</dbReference>
<dbReference type="STRING" id="474950.SAMN05421771_3856"/>
<dbReference type="PANTHER" id="PTHR36441:SF1">
    <property type="entry name" value="DUF503 DOMAIN-CONTAINING PROTEIN"/>
    <property type="match status" value="1"/>
</dbReference>
<gene>
    <name evidence="1" type="ORF">SAMN05421771_3856</name>
</gene>
<sequence>MPIAKLTIELEIPHAQSLKDRRQVVRSIKEKLRNQFNAGVAEMDEALVWNRATLGIVAISNSTTYLKGQMEILDKAVTALANGLGAQIEDSYAEILDE</sequence>
<proteinExistence type="predicted"/>
<reference evidence="1 2" key="1">
    <citation type="submission" date="2016-10" db="EMBL/GenBank/DDBJ databases">
        <authorList>
            <person name="de Groot N.N."/>
        </authorList>
    </citation>
    <scope>NUCLEOTIDE SEQUENCE [LARGE SCALE GENOMIC DNA]</scope>
    <source>
        <strain evidence="1 2">DSM 21001</strain>
    </source>
</reference>
<accession>A0A1I6MYN8</accession>
<evidence type="ECO:0008006" key="3">
    <source>
        <dbReference type="Google" id="ProtNLM"/>
    </source>
</evidence>
<dbReference type="RefSeq" id="WP_089842733.1">
    <property type="nucleotide sequence ID" value="NZ_FOZL01000002.1"/>
</dbReference>